<dbReference type="Gene3D" id="2.160.20.10">
    <property type="entry name" value="Single-stranded right-handed beta-helix, Pectin lyase-like"/>
    <property type="match status" value="1"/>
</dbReference>
<feature type="domain" description="Filamentous haemagglutinin FhaB/tRNA nuclease CdiA-like TPS" evidence="3">
    <location>
        <begin position="29"/>
        <end position="142"/>
    </location>
</feature>
<dbReference type="Proteomes" id="UP000625316">
    <property type="component" value="Unassembled WGS sequence"/>
</dbReference>
<keyword evidence="2" id="KW-0732">Signal</keyword>
<organism evidence="4 5">
    <name type="scientific">Romeriopsis navalis LEGE 11480</name>
    <dbReference type="NCBI Taxonomy" id="2777977"/>
    <lineage>
        <taxon>Bacteria</taxon>
        <taxon>Bacillati</taxon>
        <taxon>Cyanobacteriota</taxon>
        <taxon>Cyanophyceae</taxon>
        <taxon>Leptolyngbyales</taxon>
        <taxon>Leptolyngbyaceae</taxon>
        <taxon>Romeriopsis</taxon>
        <taxon>Romeriopsis navalis</taxon>
    </lineage>
</organism>
<keyword evidence="5" id="KW-1185">Reference proteome</keyword>
<evidence type="ECO:0000313" key="5">
    <source>
        <dbReference type="Proteomes" id="UP000625316"/>
    </source>
</evidence>
<dbReference type="Pfam" id="PF12770">
    <property type="entry name" value="CHAT"/>
    <property type="match status" value="1"/>
</dbReference>
<protein>
    <submittedName>
        <fullName evidence="4">CHAT domain-containing protein</fullName>
    </submittedName>
</protein>
<dbReference type="NCBIfam" id="TIGR01901">
    <property type="entry name" value="adhes_NPXG"/>
    <property type="match status" value="1"/>
</dbReference>
<dbReference type="SUPFAM" id="SSF51126">
    <property type="entry name" value="Pectin lyase-like"/>
    <property type="match status" value="1"/>
</dbReference>
<dbReference type="PANTHER" id="PTHR10098">
    <property type="entry name" value="RAPSYN-RELATED"/>
    <property type="match status" value="1"/>
</dbReference>
<dbReference type="SMART" id="SM00912">
    <property type="entry name" value="Haemagg_act"/>
    <property type="match status" value="1"/>
</dbReference>
<dbReference type="InterPro" id="IPR008638">
    <property type="entry name" value="FhaB/CdiA-like_TPS"/>
</dbReference>
<proteinExistence type="predicted"/>
<name>A0A928VQM5_9CYAN</name>
<dbReference type="EMBL" id="JADEXQ010000132">
    <property type="protein sequence ID" value="MBE9032886.1"/>
    <property type="molecule type" value="Genomic_DNA"/>
</dbReference>
<accession>A0A928VQM5</accession>
<evidence type="ECO:0000256" key="1">
    <source>
        <dbReference type="SAM" id="MobiDB-lite"/>
    </source>
</evidence>
<feature type="signal peptide" evidence="2">
    <location>
        <begin position="1"/>
        <end position="25"/>
    </location>
</feature>
<dbReference type="InterPro" id="IPR011050">
    <property type="entry name" value="Pectin_lyase_fold/virulence"/>
</dbReference>
<evidence type="ECO:0000259" key="3">
    <source>
        <dbReference type="SMART" id="SM00912"/>
    </source>
</evidence>
<dbReference type="RefSeq" id="WP_264327704.1">
    <property type="nucleotide sequence ID" value="NZ_JADEXQ010000132.1"/>
</dbReference>
<feature type="compositionally biased region" description="Pro residues" evidence="1">
    <location>
        <begin position="1123"/>
        <end position="1150"/>
    </location>
</feature>
<feature type="chain" id="PRO_5036790979" evidence="2">
    <location>
        <begin position="26"/>
        <end position="1613"/>
    </location>
</feature>
<reference evidence="4" key="1">
    <citation type="submission" date="2020-10" db="EMBL/GenBank/DDBJ databases">
        <authorList>
            <person name="Castelo-Branco R."/>
            <person name="Eusebio N."/>
            <person name="Adriana R."/>
            <person name="Vieira A."/>
            <person name="Brugerolle De Fraissinette N."/>
            <person name="Rezende De Castro R."/>
            <person name="Schneider M.P."/>
            <person name="Vasconcelos V."/>
            <person name="Leao P.N."/>
        </authorList>
    </citation>
    <scope>NUCLEOTIDE SEQUENCE</scope>
    <source>
        <strain evidence="4">LEGE 11480</strain>
    </source>
</reference>
<sequence length="1613" mass="165937">MSRSTNLWLSLLPLASSFIATSAVAQITPALDGTGTVIAPRGAQTNITGGSLSGDGRNLFHSFERFDLNAQQTATFRSAPGIQNILGRVSGNASLINGLIQVTGSTANLFLINPSGILFGPNTRLNLPGAFTATTATEIGFGNRWWNAFGRNNYSSLVGNPQSLGFALSQPGAIANFGDLAVKPGQNLTLVGGTVLNAGTLTTSGGNITIASVAGGRRVRISQTGTLMHLELEAAPPNQFATAEPFNPTSLPALLTGGDRSEANRVTVAADGTVRLTRSSTAVATTSGATTVSGQVDVSGNVGGSIDILGTTIALQDANLDASGTIAGGNIRIGGDFRGLGPLPTANATWVDRNSSLKTNALTQGNGGQLVLWADKTTRFDGTIQARGGISSGDGGTVEVSGKDTLIFRGDVDTIAPQGKTGTLLLDPQNIVVANGAGAVDDAQLGDGEILSADGGASTFTISEQQLESLSGDTNVILEATNNITINDLADNVLNFQTGIGSVTFNAGGLFSMDAGDTIRASQRSVNITAASIDAGTIDTSTTLQNSNGGAINLTATNGEIAAANLNSDASVLVGNSGNAGTINATATIRIRLNDVSANASTTDASNSGRAGAINLTASGLVAAGNISAIAQDASGTTANSQAISITGDGINLMGGAGSVAGRSITLQPSTPTQNVKLGDLSGTSALDLGSDDLAALQDGFSSITIGRADGSGEIFLVENITFTDPVTLRSPNGSINTNGSDLNGIDNASFILSANQGITIHNIDTQGGSISLTADQGISINDIDTQGGSIFLTAGQGITIDDVNTQGGSVSLTSDNNIIADSIITETNAGAGGDISLQSQGGTITTNTLNTSGSTDGGDISIIADSQIITGTIDTLGGAANGGDVVLSSAGGNIQTDAINTQGNNSAGDVSLNSAGNIQADTINTQSDLVGGDVSLNSTGGTIQTDAINTRGNNSAGDVALGSAGDIRTDVISAQSDNVGGNLILDSTGGSIQSASINTQADNVGGNVTLNSPGNIQTESINAQSDLAGGNINITAGSFFRATDTFSASDGSTVSLSTIGNNNGGSIIIRHAGNGTTPFDVGNSAINGTDGAITTGNATITASQSFPVSEIRGNLSILTQAPPTPPVPPPTPPVPPPTPPVLPPTPPASAPSDQSAQPPSLPNLSFVSPSQETLKTLLKEQSGIEKKDTLEAESRVTQEFQNYLKLPKREQQAVLATLTQTQSTLRQVELTRGLKSALLYVQFKPAQLSGSASLANTSNPVDRPKTARDTLELVLVTADGEPIRRHLVEVNRAQVLPVVQQLQQQITDATTSPHEYLPPAQQLYDWMIAPVRTDLKQRGIQNVTFILDNGLRSIPVAALHNGKNFLVQDYSVGLMPSFSLTKLSDRSLDNQPVLAMGASEFKEQNQLPAVPLELSTITQKIWTGKSLLNDDFTIQNLKSQRSAYPFKIVHLATHGNFRPGKASNSYIQFWDQKLALDQMRQLGLQNPPVELLVLSACTTALGDEKAELGFAGMAVQAGVISSLASLWSVSDEATLGLMTEFYQKLQNSRTKVEALRQAQLAMINNKMRIENGRLINPNAESVELPPALANSGTWNFEHPLYWSAFTLIGSPW</sequence>
<feature type="region of interest" description="Disordered" evidence="1">
    <location>
        <begin position="1119"/>
        <end position="1168"/>
    </location>
</feature>
<comment type="caution">
    <text evidence="4">The sequence shown here is derived from an EMBL/GenBank/DDBJ whole genome shotgun (WGS) entry which is preliminary data.</text>
</comment>
<dbReference type="InterPro" id="IPR024983">
    <property type="entry name" value="CHAT_dom"/>
</dbReference>
<dbReference type="InterPro" id="IPR012334">
    <property type="entry name" value="Pectin_lyas_fold"/>
</dbReference>
<evidence type="ECO:0000256" key="2">
    <source>
        <dbReference type="SAM" id="SignalP"/>
    </source>
</evidence>
<evidence type="ECO:0000313" key="4">
    <source>
        <dbReference type="EMBL" id="MBE9032886.1"/>
    </source>
</evidence>
<gene>
    <name evidence="4" type="ORF">IQ266_24420</name>
</gene>
<dbReference type="Pfam" id="PF05860">
    <property type="entry name" value="TPS"/>
    <property type="match status" value="1"/>
</dbReference>